<evidence type="ECO:0000256" key="11">
    <source>
        <dbReference type="ARBA" id="ARBA00022840"/>
    </source>
</evidence>
<evidence type="ECO:0000256" key="7">
    <source>
        <dbReference type="ARBA" id="ARBA00022729"/>
    </source>
</evidence>
<dbReference type="InterPro" id="IPR051716">
    <property type="entry name" value="Plant_RL_S/T_kinase"/>
</dbReference>
<evidence type="ECO:0000256" key="13">
    <source>
        <dbReference type="ARBA" id="ARBA00047899"/>
    </source>
</evidence>
<dbReference type="InterPro" id="IPR032675">
    <property type="entry name" value="LRR_dom_sf"/>
</dbReference>
<evidence type="ECO:0000256" key="3">
    <source>
        <dbReference type="ARBA" id="ARBA00012513"/>
    </source>
</evidence>
<evidence type="ECO:0000313" key="17">
    <source>
        <dbReference type="Proteomes" id="UP001244341"/>
    </source>
</evidence>
<keyword evidence="5" id="KW-0433">Leucine-rich repeat</keyword>
<comment type="catalytic activity">
    <reaction evidence="14">
        <text>L-seryl-[protein] + ATP = O-phospho-L-seryl-[protein] + ADP + H(+)</text>
        <dbReference type="Rhea" id="RHEA:17989"/>
        <dbReference type="Rhea" id="RHEA-COMP:9863"/>
        <dbReference type="Rhea" id="RHEA-COMP:11604"/>
        <dbReference type="ChEBI" id="CHEBI:15378"/>
        <dbReference type="ChEBI" id="CHEBI:29999"/>
        <dbReference type="ChEBI" id="CHEBI:30616"/>
        <dbReference type="ChEBI" id="CHEBI:83421"/>
        <dbReference type="ChEBI" id="CHEBI:456216"/>
        <dbReference type="EC" id="2.7.11.1"/>
    </reaction>
</comment>
<protein>
    <recommendedName>
        <fullName evidence="3">non-specific serine/threonine protein kinase</fullName>
        <ecNumber evidence="3">2.7.11.1</ecNumber>
    </recommendedName>
</protein>
<dbReference type="Pfam" id="PF00560">
    <property type="entry name" value="LRR_1"/>
    <property type="match status" value="2"/>
</dbReference>
<organism evidence="16 17">
    <name type="scientific">Tetradesmus obliquus</name>
    <name type="common">Green alga</name>
    <name type="synonym">Acutodesmus obliquus</name>
    <dbReference type="NCBI Taxonomy" id="3088"/>
    <lineage>
        <taxon>Eukaryota</taxon>
        <taxon>Viridiplantae</taxon>
        <taxon>Chlorophyta</taxon>
        <taxon>core chlorophytes</taxon>
        <taxon>Chlorophyceae</taxon>
        <taxon>CS clade</taxon>
        <taxon>Sphaeropleales</taxon>
        <taxon>Scenedesmaceae</taxon>
        <taxon>Tetradesmus</taxon>
    </lineage>
</organism>
<evidence type="ECO:0000256" key="5">
    <source>
        <dbReference type="ARBA" id="ARBA00022614"/>
    </source>
</evidence>
<keyword evidence="7" id="KW-0732">Signal</keyword>
<evidence type="ECO:0000256" key="9">
    <source>
        <dbReference type="ARBA" id="ARBA00022741"/>
    </source>
</evidence>
<keyword evidence="17" id="KW-1185">Reference proteome</keyword>
<evidence type="ECO:0000259" key="15">
    <source>
        <dbReference type="Pfam" id="PF23598"/>
    </source>
</evidence>
<evidence type="ECO:0000256" key="6">
    <source>
        <dbReference type="ARBA" id="ARBA00022679"/>
    </source>
</evidence>
<keyword evidence="4" id="KW-0723">Serine/threonine-protein kinase</keyword>
<evidence type="ECO:0000313" key="16">
    <source>
        <dbReference type="EMBL" id="WIA08056.1"/>
    </source>
</evidence>
<keyword evidence="12" id="KW-0325">Glycoprotein</keyword>
<keyword evidence="6" id="KW-0808">Transferase</keyword>
<dbReference type="Pfam" id="PF13855">
    <property type="entry name" value="LRR_8"/>
    <property type="match status" value="1"/>
</dbReference>
<evidence type="ECO:0000256" key="1">
    <source>
        <dbReference type="ARBA" id="ARBA00004167"/>
    </source>
</evidence>
<dbReference type="Proteomes" id="UP001244341">
    <property type="component" value="Chromosome 1b"/>
</dbReference>
<dbReference type="InterPro" id="IPR055414">
    <property type="entry name" value="LRR_R13L4/SHOC2-like"/>
</dbReference>
<feature type="domain" description="Disease resistance R13L4/SHOC-2-like LRR" evidence="15">
    <location>
        <begin position="170"/>
        <end position="282"/>
    </location>
</feature>
<dbReference type="InterPro" id="IPR003591">
    <property type="entry name" value="Leu-rich_rpt_typical-subtyp"/>
</dbReference>
<dbReference type="PANTHER" id="PTHR48053">
    <property type="entry name" value="LEUCINE RICH REPEAT FAMILY PROTEIN, EXPRESSED"/>
    <property type="match status" value="1"/>
</dbReference>
<dbReference type="EC" id="2.7.11.1" evidence="3"/>
<dbReference type="Pfam" id="PF23598">
    <property type="entry name" value="LRR_14"/>
    <property type="match status" value="1"/>
</dbReference>
<keyword evidence="9" id="KW-0547">Nucleotide-binding</keyword>
<comment type="catalytic activity">
    <reaction evidence="13">
        <text>L-threonyl-[protein] + ATP = O-phospho-L-threonyl-[protein] + ADP + H(+)</text>
        <dbReference type="Rhea" id="RHEA:46608"/>
        <dbReference type="Rhea" id="RHEA-COMP:11060"/>
        <dbReference type="Rhea" id="RHEA-COMP:11605"/>
        <dbReference type="ChEBI" id="CHEBI:15378"/>
        <dbReference type="ChEBI" id="CHEBI:30013"/>
        <dbReference type="ChEBI" id="CHEBI:30616"/>
        <dbReference type="ChEBI" id="CHEBI:61977"/>
        <dbReference type="ChEBI" id="CHEBI:456216"/>
        <dbReference type="EC" id="2.7.11.1"/>
    </reaction>
</comment>
<name>A0ABY8TJQ4_TETOB</name>
<sequence length="552" mass="58088">MKSLKFLDLQWNGITGTLPASYGSATWSKFLRYLRLQDNRGLSGTIPGAWSTLAAKEINLDGTNVTGCVPDQLVNTVRTLRFARCSRNNTELLALKALKGVIDREGTALQGWQEDPSDFTPDPTEGAPPGLSPYWCRKWARVTCDQSNQVSGLDFDGLAINGAFMGALEVMQQLPALQSLSLSGCNIAGALPAELSSLSNLRHLDLSSNPGLAGTLHAALAGLSFLQTLDVSGCGVGGTLPAAYAALQQLRTFRAANSSISGQLPGSWGLLQSLQVLDLSNAQLTGSIPAAWFDSAERKAEARALLLDAQASMKARQSIMTAAAASTLTLTHAEATLPALSPTVVHALEQAATAASSRPGMTTGLTQVQELRLAGNKLNGSISGIEMLGSLRVLELSGNSLGGRLPQQLMMLSKLQELRLRATALSGSLPDSFVRLSQLQALDLAGNNLSEYLALDLAGNNITGTLPEIWVGLTQLRSMDLSSNMLSGVLPLLWGRLGAPTHSLQLLLLGDNPCMDPAALASSIQQSGILSSGRVRVEVSSAANRDCMVGPP</sequence>
<dbReference type="SMART" id="SM00369">
    <property type="entry name" value="LRR_TYP"/>
    <property type="match status" value="6"/>
</dbReference>
<comment type="subcellular location">
    <subcellularLocation>
        <location evidence="2">Cytoplasm</location>
        <location evidence="2">Cytoskeleton</location>
        <location evidence="2">Cilium axoneme</location>
    </subcellularLocation>
    <subcellularLocation>
        <location evidence="1">Membrane</location>
        <topology evidence="1">Single-pass membrane protein</topology>
    </subcellularLocation>
</comment>
<keyword evidence="10" id="KW-0418">Kinase</keyword>
<evidence type="ECO:0000256" key="2">
    <source>
        <dbReference type="ARBA" id="ARBA00004430"/>
    </source>
</evidence>
<dbReference type="PANTHER" id="PTHR48053:SF71">
    <property type="entry name" value="LEUCINE RICH REPEAT FAMILY PROTEIN, EXPRESSED"/>
    <property type="match status" value="1"/>
</dbReference>
<keyword evidence="8" id="KW-0677">Repeat</keyword>
<evidence type="ECO:0000256" key="8">
    <source>
        <dbReference type="ARBA" id="ARBA00022737"/>
    </source>
</evidence>
<reference evidence="16 17" key="1">
    <citation type="submission" date="2023-05" db="EMBL/GenBank/DDBJ databases">
        <title>A 100% complete, gapless, phased diploid assembly of the Scenedesmus obliquus UTEX 3031 genome.</title>
        <authorList>
            <person name="Biondi T.C."/>
            <person name="Hanschen E.R."/>
            <person name="Kwon T."/>
            <person name="Eng W."/>
            <person name="Kruse C.P.S."/>
            <person name="Koehler S.I."/>
            <person name="Kunde Y."/>
            <person name="Gleasner C.D."/>
            <person name="You Mak K.T."/>
            <person name="Polle J."/>
            <person name="Hovde B.T."/>
            <person name="Starkenburg S.R."/>
        </authorList>
    </citation>
    <scope>NUCLEOTIDE SEQUENCE [LARGE SCALE GENOMIC DNA]</scope>
    <source>
        <strain evidence="16 17">DOE0152z</strain>
    </source>
</reference>
<evidence type="ECO:0000256" key="12">
    <source>
        <dbReference type="ARBA" id="ARBA00023180"/>
    </source>
</evidence>
<evidence type="ECO:0000256" key="10">
    <source>
        <dbReference type="ARBA" id="ARBA00022777"/>
    </source>
</evidence>
<proteinExistence type="predicted"/>
<dbReference type="EMBL" id="CP126208">
    <property type="protein sequence ID" value="WIA08056.1"/>
    <property type="molecule type" value="Genomic_DNA"/>
</dbReference>
<keyword evidence="11" id="KW-0067">ATP-binding</keyword>
<evidence type="ECO:0000256" key="4">
    <source>
        <dbReference type="ARBA" id="ARBA00022527"/>
    </source>
</evidence>
<evidence type="ECO:0000256" key="14">
    <source>
        <dbReference type="ARBA" id="ARBA00048679"/>
    </source>
</evidence>
<dbReference type="Gene3D" id="3.80.10.10">
    <property type="entry name" value="Ribonuclease Inhibitor"/>
    <property type="match status" value="5"/>
</dbReference>
<dbReference type="InterPro" id="IPR001611">
    <property type="entry name" value="Leu-rich_rpt"/>
</dbReference>
<accession>A0ABY8TJQ4</accession>
<gene>
    <name evidence="16" type="ORF">OEZ85_007522</name>
</gene>
<dbReference type="SUPFAM" id="SSF52047">
    <property type="entry name" value="RNI-like"/>
    <property type="match status" value="1"/>
</dbReference>